<comment type="caution">
    <text evidence="2">The sequence shown here is derived from an EMBL/GenBank/DDBJ whole genome shotgun (WGS) entry which is preliminary data.</text>
</comment>
<name>A0A9P5E5W9_9HYPO</name>
<dbReference type="Proteomes" id="UP000737391">
    <property type="component" value="Unassembled WGS sequence"/>
</dbReference>
<evidence type="ECO:0000313" key="3">
    <source>
        <dbReference type="Proteomes" id="UP000737391"/>
    </source>
</evidence>
<keyword evidence="3" id="KW-1185">Reference proteome</keyword>
<protein>
    <submittedName>
        <fullName evidence="2">Uncharacterized protein</fullName>
    </submittedName>
</protein>
<proteinExistence type="predicted"/>
<gene>
    <name evidence="2" type="ORF">FAGAP_13256</name>
</gene>
<sequence length="212" mass="23176">MSDSDIEMASYPETPPHTTQTIPDSPKTADEGDDDTPHPERALENLSNSASVVLTVHELLHHQLSPSAAASLRRLSTPDNKSLTFLPTELRSAALLRLTRRNPSNDEITTVGFAKGLLPHRGQALAPTSGSVLRDLPPLPRRQVMEQLGQRVEYLQMASQGRSDGPRSLGPRYAVAFSTRATQINSLRRPCKALEEDASPIVLVCHWSGESE</sequence>
<evidence type="ECO:0000313" key="2">
    <source>
        <dbReference type="EMBL" id="KAF4473311.1"/>
    </source>
</evidence>
<organism evidence="2 3">
    <name type="scientific">Fusarium agapanthi</name>
    <dbReference type="NCBI Taxonomy" id="1803897"/>
    <lineage>
        <taxon>Eukaryota</taxon>
        <taxon>Fungi</taxon>
        <taxon>Dikarya</taxon>
        <taxon>Ascomycota</taxon>
        <taxon>Pezizomycotina</taxon>
        <taxon>Sordariomycetes</taxon>
        <taxon>Hypocreomycetidae</taxon>
        <taxon>Hypocreales</taxon>
        <taxon>Nectriaceae</taxon>
        <taxon>Fusarium</taxon>
        <taxon>Fusarium fujikuroi species complex</taxon>
    </lineage>
</organism>
<dbReference type="EMBL" id="LUFC02001752">
    <property type="protein sequence ID" value="KAF4473311.1"/>
    <property type="molecule type" value="Genomic_DNA"/>
</dbReference>
<feature type="compositionally biased region" description="Basic and acidic residues" evidence="1">
    <location>
        <begin position="27"/>
        <end position="42"/>
    </location>
</feature>
<evidence type="ECO:0000256" key="1">
    <source>
        <dbReference type="SAM" id="MobiDB-lite"/>
    </source>
</evidence>
<accession>A0A9P5E5W9</accession>
<dbReference type="OrthoDB" id="5084612at2759"/>
<feature type="region of interest" description="Disordered" evidence="1">
    <location>
        <begin position="1"/>
        <end position="42"/>
    </location>
</feature>
<reference evidence="2" key="1">
    <citation type="submission" date="2020-01" db="EMBL/GenBank/DDBJ databases">
        <title>Identification and distribution of gene clusters putatively required for synthesis of sphingolipid metabolism inhibitors in phylogenetically diverse species of the filamentous fungus Fusarium.</title>
        <authorList>
            <person name="Kim H.-S."/>
            <person name="Busman M."/>
            <person name="Brown D.W."/>
            <person name="Divon H."/>
            <person name="Uhlig S."/>
            <person name="Proctor R.H."/>
        </authorList>
    </citation>
    <scope>NUCLEOTIDE SEQUENCE</scope>
    <source>
        <strain evidence="2">NRRL 31653</strain>
    </source>
</reference>
<dbReference type="AlphaFoldDB" id="A0A9P5E5W9"/>